<organism evidence="1 2">
    <name type="scientific">Spiromyces aspiralis</name>
    <dbReference type="NCBI Taxonomy" id="68401"/>
    <lineage>
        <taxon>Eukaryota</taxon>
        <taxon>Fungi</taxon>
        <taxon>Fungi incertae sedis</taxon>
        <taxon>Zoopagomycota</taxon>
        <taxon>Kickxellomycotina</taxon>
        <taxon>Kickxellomycetes</taxon>
        <taxon>Kickxellales</taxon>
        <taxon>Kickxellaceae</taxon>
        <taxon>Spiromyces</taxon>
    </lineage>
</organism>
<name>A0ACC1HMV7_9FUNG</name>
<keyword evidence="2" id="KW-1185">Reference proteome</keyword>
<reference evidence="1" key="1">
    <citation type="submission" date="2022-06" db="EMBL/GenBank/DDBJ databases">
        <title>Phylogenomic reconstructions and comparative analyses of Kickxellomycotina fungi.</title>
        <authorList>
            <person name="Reynolds N.K."/>
            <person name="Stajich J.E."/>
            <person name="Barry K."/>
            <person name="Grigoriev I.V."/>
            <person name="Crous P."/>
            <person name="Smith M.E."/>
        </authorList>
    </citation>
    <scope>NUCLEOTIDE SEQUENCE</scope>
    <source>
        <strain evidence="1">RSA 2271</strain>
    </source>
</reference>
<sequence>MKSSQGSLQVVLPGERIVDLQEQQQDAEENGEAMSVCLGPGLIQTGDHVQAINAGLLRHIPKENKWWVQSN</sequence>
<gene>
    <name evidence="1" type="primary">RRP40_1</name>
    <name evidence="1" type="ORF">EV182_001633</name>
</gene>
<accession>A0ACC1HMV7</accession>
<dbReference type="EMBL" id="JAMZIH010005400">
    <property type="protein sequence ID" value="KAJ1675249.1"/>
    <property type="molecule type" value="Genomic_DNA"/>
</dbReference>
<feature type="non-terminal residue" evidence="1">
    <location>
        <position position="71"/>
    </location>
</feature>
<evidence type="ECO:0000313" key="2">
    <source>
        <dbReference type="Proteomes" id="UP001145114"/>
    </source>
</evidence>
<evidence type="ECO:0000313" key="1">
    <source>
        <dbReference type="EMBL" id="KAJ1675249.1"/>
    </source>
</evidence>
<dbReference type="Proteomes" id="UP001145114">
    <property type="component" value="Unassembled WGS sequence"/>
</dbReference>
<proteinExistence type="predicted"/>
<comment type="caution">
    <text evidence="1">The sequence shown here is derived from an EMBL/GenBank/DDBJ whole genome shotgun (WGS) entry which is preliminary data.</text>
</comment>
<protein>
    <submittedName>
        <fullName evidence="1">Exosome non-catalytic core subunit rrp40</fullName>
    </submittedName>
</protein>